<reference evidence="1 2" key="1">
    <citation type="journal article" date="2014" name="BMC Genomics">
        <title>Comparative genome sequencing reveals chemotype-specific gene clusters in the toxigenic black mold Stachybotrys.</title>
        <authorList>
            <person name="Semeiks J."/>
            <person name="Borek D."/>
            <person name="Otwinowski Z."/>
            <person name="Grishin N.V."/>
        </authorList>
    </citation>
    <scope>NUCLEOTIDE SEQUENCE [LARGE SCALE GENOMIC DNA]</scope>
    <source>
        <strain evidence="1 2">IBT 40285</strain>
    </source>
</reference>
<proteinExistence type="predicted"/>
<dbReference type="Proteomes" id="UP000028524">
    <property type="component" value="Unassembled WGS sequence"/>
</dbReference>
<gene>
    <name evidence="1" type="ORF">S40285_09655</name>
</gene>
<name>A0A084R1T4_STAC4</name>
<accession>A0A084R1T4</accession>
<sequence length="12" mass="1574">MNMEWFEERSNT</sequence>
<dbReference type="InParanoid" id="A0A084R1T4"/>
<organism evidence="1 2">
    <name type="scientific">Stachybotrys chlorohalonatus (strain IBT 40285)</name>
    <dbReference type="NCBI Taxonomy" id="1283841"/>
    <lineage>
        <taxon>Eukaryota</taxon>
        <taxon>Fungi</taxon>
        <taxon>Dikarya</taxon>
        <taxon>Ascomycota</taxon>
        <taxon>Pezizomycotina</taxon>
        <taxon>Sordariomycetes</taxon>
        <taxon>Hypocreomycetidae</taxon>
        <taxon>Hypocreales</taxon>
        <taxon>Stachybotryaceae</taxon>
        <taxon>Stachybotrys</taxon>
    </lineage>
</organism>
<evidence type="ECO:0000313" key="1">
    <source>
        <dbReference type="EMBL" id="KFA70169.1"/>
    </source>
</evidence>
<keyword evidence="2" id="KW-1185">Reference proteome</keyword>
<dbReference type="HOGENOM" id="CLU_3436856_0_0_1"/>
<dbReference type="EMBL" id="KL659295">
    <property type="protein sequence ID" value="KFA70169.1"/>
    <property type="molecule type" value="Genomic_DNA"/>
</dbReference>
<protein>
    <submittedName>
        <fullName evidence="1">Uncharacterized protein</fullName>
    </submittedName>
</protein>
<evidence type="ECO:0000313" key="2">
    <source>
        <dbReference type="Proteomes" id="UP000028524"/>
    </source>
</evidence>